<organism evidence="4 5">
    <name type="scientific">Amphimedon queenslandica</name>
    <name type="common">Sponge</name>
    <dbReference type="NCBI Taxonomy" id="400682"/>
    <lineage>
        <taxon>Eukaryota</taxon>
        <taxon>Metazoa</taxon>
        <taxon>Porifera</taxon>
        <taxon>Demospongiae</taxon>
        <taxon>Heteroscleromorpha</taxon>
        <taxon>Haplosclerida</taxon>
        <taxon>Niphatidae</taxon>
        <taxon>Amphimedon</taxon>
    </lineage>
</organism>
<reference evidence="5" key="1">
    <citation type="journal article" date="2010" name="Nature">
        <title>The Amphimedon queenslandica genome and the evolution of animal complexity.</title>
        <authorList>
            <person name="Srivastava M."/>
            <person name="Simakov O."/>
            <person name="Chapman J."/>
            <person name="Fahey B."/>
            <person name="Gauthier M.E."/>
            <person name="Mitros T."/>
            <person name="Richards G.S."/>
            <person name="Conaco C."/>
            <person name="Dacre M."/>
            <person name="Hellsten U."/>
            <person name="Larroux C."/>
            <person name="Putnam N.H."/>
            <person name="Stanke M."/>
            <person name="Adamska M."/>
            <person name="Darling A."/>
            <person name="Degnan S.M."/>
            <person name="Oakley T.H."/>
            <person name="Plachetzki D.C."/>
            <person name="Zhai Y."/>
            <person name="Adamski M."/>
            <person name="Calcino A."/>
            <person name="Cummins S.F."/>
            <person name="Goodstein D.M."/>
            <person name="Harris C."/>
            <person name="Jackson D.J."/>
            <person name="Leys S.P."/>
            <person name="Shu S."/>
            <person name="Woodcroft B.J."/>
            <person name="Vervoort M."/>
            <person name="Kosik K.S."/>
            <person name="Manning G."/>
            <person name="Degnan B.M."/>
            <person name="Rokhsar D.S."/>
        </authorList>
    </citation>
    <scope>NUCLEOTIDE SEQUENCE [LARGE SCALE GENOMIC DNA]</scope>
</reference>
<feature type="transmembrane region" description="Helical" evidence="2">
    <location>
        <begin position="675"/>
        <end position="698"/>
    </location>
</feature>
<feature type="transmembrane region" description="Helical" evidence="2">
    <location>
        <begin position="294"/>
        <end position="321"/>
    </location>
</feature>
<feature type="transmembrane region" description="Helical" evidence="2">
    <location>
        <begin position="627"/>
        <end position="654"/>
    </location>
</feature>
<dbReference type="PROSITE" id="PS50017">
    <property type="entry name" value="DEATH_DOMAIN"/>
    <property type="match status" value="1"/>
</dbReference>
<dbReference type="CDD" id="cd01670">
    <property type="entry name" value="Death"/>
    <property type="match status" value="1"/>
</dbReference>
<proteinExistence type="predicted"/>
<reference evidence="4" key="2">
    <citation type="submission" date="2024-06" db="UniProtKB">
        <authorList>
            <consortium name="EnsemblMetazoa"/>
        </authorList>
    </citation>
    <scope>IDENTIFICATION</scope>
</reference>
<sequence>MKSRYQLLVSKDKQCRLLLFALVPLFTFAAILSLGISAIPCFSSQIITLNFGDTSGKYGAEVISIYSTEASSYTFRMVNSSNPAISKAVVFTSSAKPSLSFVSLTETFKLESKQSLELPNKRFRTGCNFLMYDEPIYLLPNSFLKYTPTNTTNSIQLCLFTQREQYVQFLTDGHFNCPQTFRNSTRSSPSVLFHISEASLYYVAIEANSNLSAALPINITVNRSYYDTSKLHNLSSSDCNNPLTPGSVCEMKLCDHYLTCQNSAINYIAFQSTEPVLLEYTIFETFWLSWKKRIIIFTMAAIFVTVASITIFGVVVCLCCYRCSKGTQNKSINVITYVPNKRGILCRYDRCCFIWQGAAVTAFILAFITLFIALQFNSVESLSNTTKTVTIDKNPTLVGQVQSMSSIKITQIFSVAETVSVFKLPCSLVNTSFASIFQTRKIRASHNSNSSRYGFNYDYSIPLVLSMGSEITYIVTNIASSSPNLTETCLRFVLMNSHDAYNEFLNLPDYYNFTRYVSRSDCLLENKNVTFNIDQVQGIYYVGVEIPQSVSEISAIVNVAHTYFELSNSDKECSNLSIKSPNCSIHICNKWMCLNNKQNICIFANSTSPDELTVDTQPVLYGGGLTVYLIILSMFLLLLGVSILVILLIICVYINCCSTFIKYLVSLKKGKLCRSILIGIFLLATCLILVGSLTLLLINPWKFSDYAVVADQKGFTMLHQNLSSFTSSEIDVDLNNENGNSSIEIYAVPWNNISVLHETVHSYVNCSSFPCIISKYLYVVRSEKTDFNYTIKMVSKPNDTGLQFCFSIFDDETKYNYFISKQTYQPAKSKLFNSTNSKSLFFRFSGSDMKKSAAYYFTLVHFAYPFDYLSSIHDYSVQVEVSFNASIGYYMLPFSTKPVLNDRSSEGQSFNFQNSNSILAKYNGSTVAHIYLKNGNLIDATLGIVFILIIALTAVLLIVFTIIIALSKACLNFLPQKNDQEPLLQSNSIPSVAAQNNQNFFIITQQRLHDVNRSQDSIEGYRNYSYATDEGVDSDTDATDSPIVFKKPTIRTRRQEACTFSDPESGYYSTDDRRRYLSSATAHRQGRRLIDYTSSDSDSTADDCTRGRTTENTGRKHALSDIKESSITHSTTPAETKAILPTLETSKQSKLSDVGCANLECKDKVNTLHFEDKGNDTGEANFRKTESVYKQQLKPENVLLDRKFQAIENVFGKLIKLKLQANDGLMHHCDQSGITLVIPEGAVQESTTVWFGACLLSDKFKFGDYVPVTPIVWVHIDRKLDKCAELYIPHDVVISSEDNLQQFTILTAHDDECSDVISFRENDASKLELASGSQIFKISSPHFCSNCVAVQKRAYKAIPRRYLIAQADKKIGSREELLVQFIFLCQLQGCKKVVEDQCDKEEYRNISWKPVTFTGAGQVSLSFEPHNVSGWKIEKVGLFTNYISTEDIDYYQMMGCKNAAEVTEDEFERLKLLEDICSYPPRFKIQFKPNAAVKRSQKVIVQFNQVHPPVNSTILLEGSKELSPSLSSSTSTSTESSIDQMTYANDPLLGDCLYIVTSEGDLGKKWFYFGSRLGLTYGQLRNIELLTSTDFTQCTREVIIHWRDQNRSESWKPLAVALAKIGFKDLAHKVKNHFNPPSVLESEPEDKEDDYKGVYCNLCEEYHLKPENIQQEVPNINSPPDMVDLINLVAAKIPDKFYQFGTAIRVNNGYLKSLYDTYHDPVDRFTDVLNRWKDNDPDTYTWSTVIKVIQSDAIGAYAIAHDIIEYLKQK</sequence>
<dbReference type="InterPro" id="IPR011029">
    <property type="entry name" value="DEATH-like_dom_sf"/>
</dbReference>
<evidence type="ECO:0000259" key="3">
    <source>
        <dbReference type="PROSITE" id="PS50017"/>
    </source>
</evidence>
<keyword evidence="2" id="KW-0812">Transmembrane</keyword>
<dbReference type="SUPFAM" id="SSF47986">
    <property type="entry name" value="DEATH domain"/>
    <property type="match status" value="1"/>
</dbReference>
<dbReference type="Gene3D" id="1.10.533.10">
    <property type="entry name" value="Death Domain, Fas"/>
    <property type="match status" value="1"/>
</dbReference>
<evidence type="ECO:0000313" key="4">
    <source>
        <dbReference type="EnsemblMetazoa" id="XP_019854349.1"/>
    </source>
</evidence>
<feature type="transmembrane region" description="Helical" evidence="2">
    <location>
        <begin position="351"/>
        <end position="374"/>
    </location>
</feature>
<feature type="transmembrane region" description="Helical" evidence="2">
    <location>
        <begin position="942"/>
        <end position="966"/>
    </location>
</feature>
<dbReference type="KEGG" id="aqu:109583440"/>
<name>A0AAN0JBI3_AMPQE</name>
<evidence type="ECO:0000256" key="2">
    <source>
        <dbReference type="SAM" id="Phobius"/>
    </source>
</evidence>
<feature type="domain" description="Death" evidence="3">
    <location>
        <begin position="1562"/>
        <end position="1634"/>
    </location>
</feature>
<accession>A0AAN0JBI3</accession>
<evidence type="ECO:0000313" key="5">
    <source>
        <dbReference type="Proteomes" id="UP000007879"/>
    </source>
</evidence>
<keyword evidence="5" id="KW-1185">Reference proteome</keyword>
<dbReference type="EnsemblMetazoa" id="XM_019998790.1">
    <property type="protein sequence ID" value="XP_019854349.1"/>
    <property type="gene ID" value="LOC109583440"/>
</dbReference>
<keyword evidence="2" id="KW-0472">Membrane</keyword>
<keyword evidence="2" id="KW-1133">Transmembrane helix</keyword>
<dbReference type="GO" id="GO:0007165">
    <property type="term" value="P:signal transduction"/>
    <property type="evidence" value="ECO:0007669"/>
    <property type="project" value="InterPro"/>
</dbReference>
<protein>
    <recommendedName>
        <fullName evidence="3">Death domain-containing protein</fullName>
    </recommendedName>
</protein>
<dbReference type="InterPro" id="IPR000488">
    <property type="entry name" value="Death_dom"/>
</dbReference>
<dbReference type="Proteomes" id="UP000007879">
    <property type="component" value="Unassembled WGS sequence"/>
</dbReference>
<evidence type="ECO:0000256" key="1">
    <source>
        <dbReference type="SAM" id="MobiDB-lite"/>
    </source>
</evidence>
<dbReference type="Pfam" id="PF00531">
    <property type="entry name" value="Death"/>
    <property type="match status" value="1"/>
</dbReference>
<gene>
    <name evidence="4" type="primary">109583440</name>
</gene>
<feature type="region of interest" description="Disordered" evidence="1">
    <location>
        <begin position="1080"/>
        <end position="1136"/>
    </location>
</feature>